<gene>
    <name evidence="1" type="ORF">K4L44_03840</name>
</gene>
<sequence length="428" mass="50130">MKKSKYFVKARVSKGNVFYSSVKNSYTILNNRLSDVFENNDINYIQQYEKALFEQLCESGLIIDDEKDELKNAHFSRMLSRMDRSTYQVSVNTTLDCNLDCWYCHENKIKGTKITNEVIELVEKNIKATYDCNPYKELKLSFFGGEPLLNINSVKSLIELTSEFCRERKIELLLDFTTNGTLISKSFLTFLGKYRVIFQITLDGSSVRHDAIRKTNNGKGTYEKIISNMHLILENIENSYLWVRFNYDDESIHDLPKILDKIDGFNRKKCSLIIRKVWQVDHEKISKETILSTLFLILKQGFLVDYYTLPHNIPCFAERLNQVLINYDGKVFKCSTRDDFNDENAEGTFYESGLIKWDFDRLAKKMVFFGDDTCYECKLYPACFGRCSEKHLQNKDGFECVLKNLNLNIEELVLFNLKLKQLQQKLYV</sequence>
<accession>A0AC61NH26</accession>
<dbReference type="EMBL" id="CP081303">
    <property type="protein sequence ID" value="QZE14968.1"/>
    <property type="molecule type" value="Genomic_DNA"/>
</dbReference>
<reference evidence="1" key="1">
    <citation type="submission" date="2021-08" db="EMBL/GenBank/DDBJ databases">
        <title>Novel anaerobic bacterium isolated from sea squirt in East Sea, Republic of Korea.</title>
        <authorList>
            <person name="Nguyen T.H."/>
            <person name="Li Z."/>
            <person name="Lee Y.-J."/>
            <person name="Ko J."/>
            <person name="Kim S.-G."/>
        </authorList>
    </citation>
    <scope>NUCLEOTIDE SEQUENCE</scope>
    <source>
        <strain evidence="1">KCTC 25031</strain>
    </source>
</reference>
<name>A0AC61NH26_9BACT</name>
<proteinExistence type="predicted"/>
<evidence type="ECO:0000313" key="2">
    <source>
        <dbReference type="Proteomes" id="UP000826212"/>
    </source>
</evidence>
<dbReference type="Proteomes" id="UP000826212">
    <property type="component" value="Chromosome"/>
</dbReference>
<keyword evidence="2" id="KW-1185">Reference proteome</keyword>
<evidence type="ECO:0000313" key="1">
    <source>
        <dbReference type="EMBL" id="QZE14968.1"/>
    </source>
</evidence>
<protein>
    <submittedName>
        <fullName evidence="1">Radical SAM protein</fullName>
    </submittedName>
</protein>
<organism evidence="1 2">
    <name type="scientific">Halosquirtibacter laminarini</name>
    <dbReference type="NCBI Taxonomy" id="3374600"/>
    <lineage>
        <taxon>Bacteria</taxon>
        <taxon>Pseudomonadati</taxon>
        <taxon>Bacteroidota</taxon>
        <taxon>Bacteroidia</taxon>
        <taxon>Marinilabiliales</taxon>
        <taxon>Prolixibacteraceae</taxon>
        <taxon>Halosquirtibacter</taxon>
    </lineage>
</organism>